<dbReference type="GO" id="GO:0005829">
    <property type="term" value="C:cytosol"/>
    <property type="evidence" value="ECO:0007669"/>
    <property type="project" value="TreeGrafter"/>
</dbReference>
<dbReference type="HAMAP" id="MF_00836">
    <property type="entry name" value="PhnN"/>
    <property type="match status" value="1"/>
</dbReference>
<reference evidence="8" key="1">
    <citation type="journal article" date="2014" name="Int. J. Syst. Evol. Microbiol.">
        <title>Complete genome sequence of Corynebacterium casei LMG S-19264T (=DSM 44701T), isolated from a smear-ripened cheese.</title>
        <authorList>
            <consortium name="US DOE Joint Genome Institute (JGI-PGF)"/>
            <person name="Walter F."/>
            <person name="Albersmeier A."/>
            <person name="Kalinowski J."/>
            <person name="Ruckert C."/>
        </authorList>
    </citation>
    <scope>NUCLEOTIDE SEQUENCE</scope>
    <source>
        <strain evidence="8">KCTC 42650</strain>
    </source>
</reference>
<keyword evidence="4 6" id="KW-0547">Nucleotide-binding</keyword>
<organism evidence="8 9">
    <name type="scientific">Seohaeicola zhoushanensis</name>
    <dbReference type="NCBI Taxonomy" id="1569283"/>
    <lineage>
        <taxon>Bacteria</taxon>
        <taxon>Pseudomonadati</taxon>
        <taxon>Pseudomonadota</taxon>
        <taxon>Alphaproteobacteria</taxon>
        <taxon>Rhodobacterales</taxon>
        <taxon>Roseobacteraceae</taxon>
        <taxon>Seohaeicola</taxon>
    </lineage>
</organism>
<evidence type="ECO:0000256" key="6">
    <source>
        <dbReference type="HAMAP-Rule" id="MF_00836"/>
    </source>
</evidence>
<dbReference type="Proteomes" id="UP000626220">
    <property type="component" value="Unassembled WGS sequence"/>
</dbReference>
<dbReference type="UniPathway" id="UPA00087">
    <property type="reaction ID" value="UER00175"/>
</dbReference>
<gene>
    <name evidence="8" type="primary">phnN OR nitR</name>
    <name evidence="6" type="synonym">phnN</name>
    <name evidence="8" type="ORF">GCM10017056_19630</name>
</gene>
<comment type="function">
    <text evidence="6">Catalyzes the phosphorylation of ribose 1,5-bisphosphate to 5-phospho-D-ribosyl alpha-1-diphosphate (PRPP).</text>
</comment>
<dbReference type="SMART" id="SM00072">
    <property type="entry name" value="GuKc"/>
    <property type="match status" value="1"/>
</dbReference>
<dbReference type="GO" id="GO:0019634">
    <property type="term" value="P:organic phosphonate metabolic process"/>
    <property type="evidence" value="ECO:0007669"/>
    <property type="project" value="UniProtKB-UniRule"/>
</dbReference>
<evidence type="ECO:0000256" key="4">
    <source>
        <dbReference type="ARBA" id="ARBA00022741"/>
    </source>
</evidence>
<evidence type="ECO:0000256" key="3">
    <source>
        <dbReference type="ARBA" id="ARBA00022679"/>
    </source>
</evidence>
<name>A0A8J3GXA7_9RHOB</name>
<dbReference type="SUPFAM" id="SSF52540">
    <property type="entry name" value="P-loop containing nucleoside triphosphate hydrolases"/>
    <property type="match status" value="1"/>
</dbReference>
<keyword evidence="5 6" id="KW-0067">ATP-binding</keyword>
<evidence type="ECO:0000256" key="2">
    <source>
        <dbReference type="ARBA" id="ARBA00005069"/>
    </source>
</evidence>
<evidence type="ECO:0000259" key="7">
    <source>
        <dbReference type="SMART" id="SM00072"/>
    </source>
</evidence>
<dbReference type="EC" id="2.7.4.23" evidence="6"/>
<protein>
    <recommendedName>
        <fullName evidence="6">Ribose 1,5-bisphosphate phosphokinase PhnN</fullName>
        <ecNumber evidence="6">2.7.4.23</ecNumber>
    </recommendedName>
    <alternativeName>
        <fullName evidence="6">Ribose 1,5-bisphosphokinase</fullName>
    </alternativeName>
</protein>
<feature type="binding site" evidence="6">
    <location>
        <begin position="10"/>
        <end position="17"/>
    </location>
    <ligand>
        <name>ATP</name>
        <dbReference type="ChEBI" id="CHEBI:30616"/>
    </ligand>
</feature>
<evidence type="ECO:0000256" key="1">
    <source>
        <dbReference type="ARBA" id="ARBA00000373"/>
    </source>
</evidence>
<dbReference type="PANTHER" id="PTHR23117">
    <property type="entry name" value="GUANYLATE KINASE-RELATED"/>
    <property type="match status" value="1"/>
</dbReference>
<dbReference type="GO" id="GO:0006015">
    <property type="term" value="P:5-phosphoribose 1-diphosphate biosynthetic process"/>
    <property type="evidence" value="ECO:0007669"/>
    <property type="project" value="UniProtKB-UniRule"/>
</dbReference>
<keyword evidence="3 6" id="KW-0808">Transferase</keyword>
<reference evidence="8" key="2">
    <citation type="submission" date="2020-09" db="EMBL/GenBank/DDBJ databases">
        <authorList>
            <person name="Sun Q."/>
            <person name="Kim S."/>
        </authorList>
    </citation>
    <scope>NUCLEOTIDE SEQUENCE</scope>
    <source>
        <strain evidence="8">KCTC 42650</strain>
    </source>
</reference>
<dbReference type="GO" id="GO:0005524">
    <property type="term" value="F:ATP binding"/>
    <property type="evidence" value="ECO:0007669"/>
    <property type="project" value="UniProtKB-KW"/>
</dbReference>
<sequence length="183" mass="18929">MSGRLFAVVGPSGSGKDTLIAAIAQARPDLHIVRRVITRPSAAGGEPFEGVTPAEFERRRAAGAFLFDWQAHGLSYGIPADLARVLATGRDALFNGSRAMLAEAAAKVPALHILHVTARPEVLAARLAARGRETPEDIARRLARAPAPLPPGVPVTEIDNSGALGDALHRALSALAAEGAAAS</sequence>
<comment type="catalytic activity">
    <reaction evidence="1 6">
        <text>alpha-D-ribose 1,5-bisphosphate + ATP = 5-phospho-alpha-D-ribose 1-diphosphate + ADP</text>
        <dbReference type="Rhea" id="RHEA:20109"/>
        <dbReference type="ChEBI" id="CHEBI:30616"/>
        <dbReference type="ChEBI" id="CHEBI:58017"/>
        <dbReference type="ChEBI" id="CHEBI:68688"/>
        <dbReference type="ChEBI" id="CHEBI:456216"/>
        <dbReference type="EC" id="2.7.4.23"/>
    </reaction>
</comment>
<proteinExistence type="inferred from homology"/>
<evidence type="ECO:0000313" key="8">
    <source>
        <dbReference type="EMBL" id="GHF48166.1"/>
    </source>
</evidence>
<dbReference type="InterPro" id="IPR027417">
    <property type="entry name" value="P-loop_NTPase"/>
</dbReference>
<dbReference type="GO" id="GO:0033863">
    <property type="term" value="F:ribose 1,5-bisphosphate phosphokinase activity"/>
    <property type="evidence" value="ECO:0007669"/>
    <property type="project" value="UniProtKB-UniRule"/>
</dbReference>
<evidence type="ECO:0000313" key="9">
    <source>
        <dbReference type="Proteomes" id="UP000626220"/>
    </source>
</evidence>
<dbReference type="AlphaFoldDB" id="A0A8J3GXA7"/>
<accession>A0A8J3GXA7</accession>
<feature type="domain" description="Guanylate kinase/L-type calcium channel beta subunit" evidence="7">
    <location>
        <begin position="2"/>
        <end position="179"/>
    </location>
</feature>
<dbReference type="Gene3D" id="3.40.50.300">
    <property type="entry name" value="P-loop containing nucleotide triphosphate hydrolases"/>
    <property type="match status" value="1"/>
</dbReference>
<dbReference type="InterPro" id="IPR012699">
    <property type="entry name" value="PhnN"/>
</dbReference>
<dbReference type="InterPro" id="IPR008145">
    <property type="entry name" value="GK/Ca_channel_bsu"/>
</dbReference>
<dbReference type="EMBL" id="BNCJ01000004">
    <property type="protein sequence ID" value="GHF48166.1"/>
    <property type="molecule type" value="Genomic_DNA"/>
</dbReference>
<dbReference type="NCBIfam" id="TIGR02322">
    <property type="entry name" value="phosphon_PhnN"/>
    <property type="match status" value="1"/>
</dbReference>
<dbReference type="RefSeq" id="WP_189679903.1">
    <property type="nucleotide sequence ID" value="NZ_BNCJ01000004.1"/>
</dbReference>
<dbReference type="PANTHER" id="PTHR23117:SF8">
    <property type="entry name" value="RIBOSE 1,5-BISPHOSPHATE PHOSPHOKINASE PHNN"/>
    <property type="match status" value="1"/>
</dbReference>
<evidence type="ECO:0000256" key="5">
    <source>
        <dbReference type="ARBA" id="ARBA00022840"/>
    </source>
</evidence>
<keyword evidence="9" id="KW-1185">Reference proteome</keyword>
<comment type="pathway">
    <text evidence="2 6">Metabolic intermediate biosynthesis; 5-phospho-alpha-D-ribose 1-diphosphate biosynthesis; 5-phospho-alpha-D-ribose 1-diphosphate from D-ribose 5-phosphate (route II): step 3/3.</text>
</comment>
<comment type="caution">
    <text evidence="8">The sequence shown here is derived from an EMBL/GenBank/DDBJ whole genome shotgun (WGS) entry which is preliminary data.</text>
</comment>
<comment type="similarity">
    <text evidence="6">Belongs to the ribose 1,5-bisphosphokinase family.</text>
</comment>